<evidence type="ECO:0000259" key="2">
    <source>
        <dbReference type="Pfam" id="PF03061"/>
    </source>
</evidence>
<dbReference type="NCBIfam" id="TIGR00369">
    <property type="entry name" value="unchar_dom_1"/>
    <property type="match status" value="1"/>
</dbReference>
<dbReference type="PATRIC" id="fig|1235802.3.peg.2366"/>
<dbReference type="eggNOG" id="COG2050">
    <property type="taxonomic scope" value="Bacteria"/>
</dbReference>
<dbReference type="InterPro" id="IPR029069">
    <property type="entry name" value="HotDog_dom_sf"/>
</dbReference>
<dbReference type="Gene3D" id="3.10.129.10">
    <property type="entry name" value="Hotdog Thioesterase"/>
    <property type="match status" value="1"/>
</dbReference>
<protein>
    <recommendedName>
        <fullName evidence="2">Thioesterase domain-containing protein</fullName>
    </recommendedName>
</protein>
<name>N2AIJ3_9FIRM</name>
<dbReference type="EMBL" id="AQFT01000067">
    <property type="protein sequence ID" value="EMZ27876.1"/>
    <property type="molecule type" value="Genomic_DNA"/>
</dbReference>
<feature type="domain" description="Thioesterase" evidence="2">
    <location>
        <begin position="52"/>
        <end position="126"/>
    </location>
</feature>
<gene>
    <name evidence="3" type="ORF">C823_02226</name>
</gene>
<dbReference type="Pfam" id="PF03061">
    <property type="entry name" value="4HBT"/>
    <property type="match status" value="1"/>
</dbReference>
<dbReference type="CDD" id="cd03443">
    <property type="entry name" value="PaaI_thioesterase"/>
    <property type="match status" value="1"/>
</dbReference>
<sequence length="140" mass="15587">MKHNHESAQFEELQKILMRNPFAVGIGMELLEAAQGYARARLRLQPQLLNIYGGMHGGCAFSLADTLAGMAAATYGNHVTTLDASFNYMRPVIETQYLYCEARVLKKGAAISVVRTELTDDNGKLLIDGSFTYYHLQIKK</sequence>
<dbReference type="InterPro" id="IPR003736">
    <property type="entry name" value="PAAI_dom"/>
</dbReference>
<dbReference type="InterPro" id="IPR006683">
    <property type="entry name" value="Thioestr_dom"/>
</dbReference>
<dbReference type="OrthoDB" id="328435at2"/>
<dbReference type="HOGENOM" id="CLU_089876_11_1_9"/>
<evidence type="ECO:0000313" key="4">
    <source>
        <dbReference type="Proteomes" id="UP000012589"/>
    </source>
</evidence>
<dbReference type="PANTHER" id="PTHR42856">
    <property type="entry name" value="ACYL-COENZYME A THIOESTERASE PAAI"/>
    <property type="match status" value="1"/>
</dbReference>
<comment type="caution">
    <text evidence="3">The sequence shown here is derived from an EMBL/GenBank/DDBJ whole genome shotgun (WGS) entry which is preliminary data.</text>
</comment>
<keyword evidence="4" id="KW-1185">Reference proteome</keyword>
<evidence type="ECO:0000313" key="3">
    <source>
        <dbReference type="EMBL" id="EMZ27876.1"/>
    </source>
</evidence>
<proteinExistence type="predicted"/>
<dbReference type="AlphaFoldDB" id="N2AIJ3"/>
<organism evidence="3 4">
    <name type="scientific">Eubacterium plexicaudatum ASF492</name>
    <dbReference type="NCBI Taxonomy" id="1235802"/>
    <lineage>
        <taxon>Bacteria</taxon>
        <taxon>Bacillati</taxon>
        <taxon>Bacillota</taxon>
        <taxon>Clostridia</taxon>
        <taxon>Eubacteriales</taxon>
        <taxon>Eubacteriaceae</taxon>
        <taxon>Eubacterium</taxon>
    </lineage>
</organism>
<dbReference type="Proteomes" id="UP000012589">
    <property type="component" value="Unassembled WGS sequence"/>
</dbReference>
<dbReference type="PANTHER" id="PTHR42856:SF1">
    <property type="entry name" value="ACYL-COENZYME A THIOESTERASE PAAI"/>
    <property type="match status" value="1"/>
</dbReference>
<dbReference type="SUPFAM" id="SSF54637">
    <property type="entry name" value="Thioesterase/thiol ester dehydrase-isomerase"/>
    <property type="match status" value="1"/>
</dbReference>
<keyword evidence="1" id="KW-0378">Hydrolase</keyword>
<dbReference type="STRING" id="1235802.C823_02226"/>
<accession>N2AIJ3</accession>
<dbReference type="GO" id="GO:0016289">
    <property type="term" value="F:acyl-CoA hydrolase activity"/>
    <property type="evidence" value="ECO:0007669"/>
    <property type="project" value="TreeGrafter"/>
</dbReference>
<evidence type="ECO:0000256" key="1">
    <source>
        <dbReference type="ARBA" id="ARBA00022801"/>
    </source>
</evidence>
<dbReference type="InterPro" id="IPR052723">
    <property type="entry name" value="Acyl-CoA_thioesterase_PaaI"/>
</dbReference>
<reference evidence="3 4" key="1">
    <citation type="journal article" date="2014" name="Genome Announc.">
        <title>Draft genome sequences of the altered schaedler flora, a defined bacterial community from gnotobiotic mice.</title>
        <authorList>
            <person name="Wannemuehler M.J."/>
            <person name="Overstreet A.M."/>
            <person name="Ward D.V."/>
            <person name="Phillips G.J."/>
        </authorList>
    </citation>
    <scope>NUCLEOTIDE SEQUENCE [LARGE SCALE GENOMIC DNA]</scope>
    <source>
        <strain evidence="3 4">ASF492</strain>
    </source>
</reference>